<sequence>MQAILIALGNKYFLWALMVIGVLGTFQMRGCQTKENVRRKCENGSDI</sequence>
<protein>
    <submittedName>
        <fullName evidence="2">Uncharacterized protein</fullName>
    </submittedName>
</protein>
<feature type="transmembrane region" description="Helical" evidence="1">
    <location>
        <begin position="12"/>
        <end position="30"/>
    </location>
</feature>
<name>A0A0F9HHP9_9ZZZZ</name>
<proteinExistence type="predicted"/>
<organism evidence="2">
    <name type="scientific">marine sediment metagenome</name>
    <dbReference type="NCBI Taxonomy" id="412755"/>
    <lineage>
        <taxon>unclassified sequences</taxon>
        <taxon>metagenomes</taxon>
        <taxon>ecological metagenomes</taxon>
    </lineage>
</organism>
<gene>
    <name evidence="2" type="ORF">LCGC14_1997440</name>
</gene>
<reference evidence="2" key="1">
    <citation type="journal article" date="2015" name="Nature">
        <title>Complex archaea that bridge the gap between prokaryotes and eukaryotes.</title>
        <authorList>
            <person name="Spang A."/>
            <person name="Saw J.H."/>
            <person name="Jorgensen S.L."/>
            <person name="Zaremba-Niedzwiedzka K."/>
            <person name="Martijn J."/>
            <person name="Lind A.E."/>
            <person name="van Eijk R."/>
            <person name="Schleper C."/>
            <person name="Guy L."/>
            <person name="Ettema T.J."/>
        </authorList>
    </citation>
    <scope>NUCLEOTIDE SEQUENCE</scope>
</reference>
<comment type="caution">
    <text evidence="2">The sequence shown here is derived from an EMBL/GenBank/DDBJ whole genome shotgun (WGS) entry which is preliminary data.</text>
</comment>
<evidence type="ECO:0000256" key="1">
    <source>
        <dbReference type="SAM" id="Phobius"/>
    </source>
</evidence>
<keyword evidence="1" id="KW-1133">Transmembrane helix</keyword>
<dbReference type="EMBL" id="LAZR01022642">
    <property type="protein sequence ID" value="KKL81170.1"/>
    <property type="molecule type" value="Genomic_DNA"/>
</dbReference>
<keyword evidence="1" id="KW-0472">Membrane</keyword>
<dbReference type="AlphaFoldDB" id="A0A0F9HHP9"/>
<accession>A0A0F9HHP9</accession>
<evidence type="ECO:0000313" key="2">
    <source>
        <dbReference type="EMBL" id="KKL81170.1"/>
    </source>
</evidence>
<keyword evidence="1" id="KW-0812">Transmembrane</keyword>